<dbReference type="SMART" id="SM00159">
    <property type="entry name" value="PTX"/>
    <property type="match status" value="1"/>
</dbReference>
<evidence type="ECO:0000313" key="9">
    <source>
        <dbReference type="Proteomes" id="UP000694941"/>
    </source>
</evidence>
<dbReference type="InterPro" id="IPR001759">
    <property type="entry name" value="PTX_dom"/>
</dbReference>
<name>A0ABM1BNX7_LIMPO</name>
<organism evidence="9 10">
    <name type="scientific">Limulus polyphemus</name>
    <name type="common">Atlantic horseshoe crab</name>
    <dbReference type="NCBI Taxonomy" id="6850"/>
    <lineage>
        <taxon>Eukaryota</taxon>
        <taxon>Metazoa</taxon>
        <taxon>Ecdysozoa</taxon>
        <taxon>Arthropoda</taxon>
        <taxon>Chelicerata</taxon>
        <taxon>Merostomata</taxon>
        <taxon>Xiphosura</taxon>
        <taxon>Limulidae</taxon>
        <taxon>Limulus</taxon>
    </lineage>
</organism>
<feature type="chain" id="PRO_5046529243" evidence="7">
    <location>
        <begin position="20"/>
        <end position="252"/>
    </location>
</feature>
<evidence type="ECO:0000256" key="1">
    <source>
        <dbReference type="ARBA" id="ARBA00001913"/>
    </source>
</evidence>
<evidence type="ECO:0000256" key="6">
    <source>
        <dbReference type="PROSITE-ProRule" id="PRU01172"/>
    </source>
</evidence>
<comment type="caution">
    <text evidence="6">Lacks conserved residue(s) required for the propagation of feature annotation.</text>
</comment>
<evidence type="ECO:0000256" key="7">
    <source>
        <dbReference type="SAM" id="SignalP"/>
    </source>
</evidence>
<evidence type="ECO:0000256" key="3">
    <source>
        <dbReference type="ARBA" id="ARBA00022837"/>
    </source>
</evidence>
<dbReference type="GeneID" id="106469837"/>
<keyword evidence="3" id="KW-0106">Calcium</keyword>
<reference evidence="10" key="1">
    <citation type="submission" date="2025-08" db="UniProtKB">
        <authorList>
            <consortium name="RefSeq"/>
        </authorList>
    </citation>
    <scope>IDENTIFICATION</scope>
    <source>
        <tissue evidence="10">Muscle</tissue>
    </source>
</reference>
<evidence type="ECO:0000256" key="5">
    <source>
        <dbReference type="ARBA" id="ARBA00023180"/>
    </source>
</evidence>
<dbReference type="Proteomes" id="UP000694941">
    <property type="component" value="Unplaced"/>
</dbReference>
<dbReference type="SUPFAM" id="SSF49899">
    <property type="entry name" value="Concanavalin A-like lectins/glucanases"/>
    <property type="match status" value="1"/>
</dbReference>
<accession>A0ABM1BNX7</accession>
<keyword evidence="7" id="KW-0732">Signal</keyword>
<evidence type="ECO:0000259" key="8">
    <source>
        <dbReference type="PROSITE" id="PS51828"/>
    </source>
</evidence>
<dbReference type="PANTHER" id="PTHR19277:SF125">
    <property type="entry name" value="B6"/>
    <property type="match status" value="1"/>
</dbReference>
<feature type="signal peptide" evidence="7">
    <location>
        <begin position="1"/>
        <end position="19"/>
    </location>
</feature>
<dbReference type="PROSITE" id="PS51828">
    <property type="entry name" value="PTX_2"/>
    <property type="match status" value="1"/>
</dbReference>
<dbReference type="InterPro" id="IPR013320">
    <property type="entry name" value="ConA-like_dom_sf"/>
</dbReference>
<dbReference type="PRINTS" id="PR00895">
    <property type="entry name" value="PENTAXIN"/>
</dbReference>
<dbReference type="Gene3D" id="2.60.120.200">
    <property type="match status" value="1"/>
</dbReference>
<keyword evidence="5" id="KW-0325">Glycoprotein</keyword>
<evidence type="ECO:0000313" key="10">
    <source>
        <dbReference type="RefSeq" id="XP_013785803.1"/>
    </source>
</evidence>
<protein>
    <submittedName>
        <fullName evidence="10">C-reactive protein 1.4-like</fullName>
    </submittedName>
</protein>
<dbReference type="PANTHER" id="PTHR19277">
    <property type="entry name" value="PENTRAXIN"/>
    <property type="match status" value="1"/>
</dbReference>
<comment type="cofactor">
    <cofactor evidence="1">
        <name>Ca(2+)</name>
        <dbReference type="ChEBI" id="CHEBI:29108"/>
    </cofactor>
</comment>
<sequence>MASLLTKLFYMFALIAIDAYMVELIEPPENFVQKHYVQAFFPPSSGSLFPYLKLEGSLPPLRHFTLCTWAKAWNLNTNGNFIFSYSYPEKGGDNEFLVGVYKKPEAAPELSIHVRGKHSRAECSRFTIGHWHHLCYIWTRVGGRVEMSVDGQKCSNTKEIAPGLEIRTGGTAIIGQEQDSVGGGFMVEQAWNGEITDLQLWDEPLSPAQIQFIRCNRYQAEGSVFSWMKSPMVAHGVVFSETNVCKLSYPFS</sequence>
<dbReference type="Pfam" id="PF00354">
    <property type="entry name" value="Pentaxin"/>
    <property type="match status" value="1"/>
</dbReference>
<proteinExistence type="predicted"/>
<gene>
    <name evidence="10" type="primary">LOC106469837</name>
</gene>
<dbReference type="RefSeq" id="XP_013785803.1">
    <property type="nucleotide sequence ID" value="XM_013930349.2"/>
</dbReference>
<feature type="domain" description="Pentraxin (PTX)" evidence="8">
    <location>
        <begin position="35"/>
        <end position="246"/>
    </location>
</feature>
<evidence type="ECO:0000256" key="2">
    <source>
        <dbReference type="ARBA" id="ARBA00022723"/>
    </source>
</evidence>
<keyword evidence="2" id="KW-0479">Metal-binding</keyword>
<keyword evidence="9" id="KW-1185">Reference proteome</keyword>
<dbReference type="InterPro" id="IPR051360">
    <property type="entry name" value="Neuronal_Pentraxin_Related"/>
</dbReference>
<evidence type="ECO:0000256" key="4">
    <source>
        <dbReference type="ARBA" id="ARBA00023157"/>
    </source>
</evidence>
<keyword evidence="4" id="KW-1015">Disulfide bond</keyword>